<comment type="caution">
    <text evidence="2">The sequence shown here is derived from an EMBL/GenBank/DDBJ whole genome shotgun (WGS) entry which is preliminary data.</text>
</comment>
<evidence type="ECO:0000256" key="1">
    <source>
        <dbReference type="SAM" id="Phobius"/>
    </source>
</evidence>
<dbReference type="AlphaFoldDB" id="A0A4R4QI23"/>
<sequence>MVEPPGYEEPPGILEWLLWIGFWALPLLVLVALGVLLVFVVIRSRRRRPPYQNQPPSQPPYQS</sequence>
<keyword evidence="1" id="KW-0472">Membrane</keyword>
<feature type="transmembrane region" description="Helical" evidence="1">
    <location>
        <begin position="20"/>
        <end position="42"/>
    </location>
</feature>
<keyword evidence="3" id="KW-1185">Reference proteome</keyword>
<keyword evidence="1" id="KW-0812">Transmembrane</keyword>
<dbReference type="Proteomes" id="UP000295075">
    <property type="component" value="Unassembled WGS sequence"/>
</dbReference>
<reference evidence="2 3" key="1">
    <citation type="submission" date="2019-03" db="EMBL/GenBank/DDBJ databases">
        <title>Draft genome sequences of novel Actinobacteria.</title>
        <authorList>
            <person name="Sahin N."/>
            <person name="Ay H."/>
            <person name="Saygin H."/>
        </authorList>
    </citation>
    <scope>NUCLEOTIDE SEQUENCE [LARGE SCALE GENOMIC DNA]</scope>
    <source>
        <strain evidence="2 3">JCM 30547</strain>
    </source>
</reference>
<organism evidence="2 3">
    <name type="scientific">Kribbella albertanoniae</name>
    <dbReference type="NCBI Taxonomy" id="1266829"/>
    <lineage>
        <taxon>Bacteria</taxon>
        <taxon>Bacillati</taxon>
        <taxon>Actinomycetota</taxon>
        <taxon>Actinomycetes</taxon>
        <taxon>Propionibacteriales</taxon>
        <taxon>Kribbellaceae</taxon>
        <taxon>Kribbella</taxon>
    </lineage>
</organism>
<gene>
    <name evidence="2" type="ORF">E1261_01915</name>
</gene>
<keyword evidence="1" id="KW-1133">Transmembrane helix</keyword>
<protein>
    <submittedName>
        <fullName evidence="2">Uncharacterized protein</fullName>
    </submittedName>
</protein>
<evidence type="ECO:0000313" key="3">
    <source>
        <dbReference type="Proteomes" id="UP000295075"/>
    </source>
</evidence>
<accession>A0A4R4QI23</accession>
<dbReference type="EMBL" id="SMKA01000003">
    <property type="protein sequence ID" value="TDC35308.1"/>
    <property type="molecule type" value="Genomic_DNA"/>
</dbReference>
<proteinExistence type="predicted"/>
<dbReference type="RefSeq" id="WP_132400760.1">
    <property type="nucleotide sequence ID" value="NZ_SMKA01000003.1"/>
</dbReference>
<evidence type="ECO:0000313" key="2">
    <source>
        <dbReference type="EMBL" id="TDC35308.1"/>
    </source>
</evidence>
<name>A0A4R4QI23_9ACTN</name>